<dbReference type="PANTHER" id="PTHR36681:SF3">
    <property type="entry name" value="NUCLEAR GTPASE, GERMINAL CENTER-ASSOCIATED, TANDEM DUPLICATE 3"/>
    <property type="match status" value="1"/>
</dbReference>
<dbReference type="InterPro" id="IPR056024">
    <property type="entry name" value="DUF7605"/>
</dbReference>
<feature type="domain" description="DUF7605" evidence="3">
    <location>
        <begin position="225"/>
        <end position="413"/>
    </location>
</feature>
<dbReference type="Proteomes" id="UP000075714">
    <property type="component" value="Unassembled WGS sequence"/>
</dbReference>
<dbReference type="OrthoDB" id="515370at2759"/>
<name>A0A150GRG0_GONPE</name>
<feature type="compositionally biased region" description="Polar residues" evidence="2">
    <location>
        <begin position="557"/>
        <end position="570"/>
    </location>
</feature>
<comment type="caution">
    <text evidence="4">The sequence shown here is derived from an EMBL/GenBank/DDBJ whole genome shotgun (WGS) entry which is preliminary data.</text>
</comment>
<dbReference type="EMBL" id="LSYV01000010">
    <property type="protein sequence ID" value="KXZ52425.1"/>
    <property type="molecule type" value="Genomic_DNA"/>
</dbReference>
<proteinExistence type="predicted"/>
<feature type="coiled-coil region" evidence="1">
    <location>
        <begin position="182"/>
        <end position="209"/>
    </location>
</feature>
<protein>
    <recommendedName>
        <fullName evidence="3">DUF7605 domain-containing protein</fullName>
    </recommendedName>
</protein>
<accession>A0A150GRG0</accession>
<evidence type="ECO:0000313" key="4">
    <source>
        <dbReference type="EMBL" id="KXZ52425.1"/>
    </source>
</evidence>
<dbReference type="STRING" id="33097.A0A150GRG0"/>
<keyword evidence="5" id="KW-1185">Reference proteome</keyword>
<reference evidence="5" key="1">
    <citation type="journal article" date="2016" name="Nat. Commun.">
        <title>The Gonium pectorale genome demonstrates co-option of cell cycle regulation during the evolution of multicellularity.</title>
        <authorList>
            <person name="Hanschen E.R."/>
            <person name="Marriage T.N."/>
            <person name="Ferris P.J."/>
            <person name="Hamaji T."/>
            <person name="Toyoda A."/>
            <person name="Fujiyama A."/>
            <person name="Neme R."/>
            <person name="Noguchi H."/>
            <person name="Minakuchi Y."/>
            <person name="Suzuki M."/>
            <person name="Kawai-Toyooka H."/>
            <person name="Smith D.R."/>
            <person name="Sparks H."/>
            <person name="Anderson J."/>
            <person name="Bakaric R."/>
            <person name="Luria V."/>
            <person name="Karger A."/>
            <person name="Kirschner M.W."/>
            <person name="Durand P.M."/>
            <person name="Michod R.E."/>
            <person name="Nozaki H."/>
            <person name="Olson B.J."/>
        </authorList>
    </citation>
    <scope>NUCLEOTIDE SEQUENCE [LARGE SCALE GENOMIC DNA]</scope>
    <source>
        <strain evidence="5">NIES-2863</strain>
    </source>
</reference>
<keyword evidence="1" id="KW-0175">Coiled coil</keyword>
<dbReference type="AlphaFoldDB" id="A0A150GRG0"/>
<sequence length="570" mass="60303">MVCAALAPRAEIRALQPQLAAARKDSFAADAVFQAEERKLAAICARARNAYSRERLQQDFHQGLAGVAAQAGDHSSAEQYAAIQLPVFCISASDAQRLEGRSKTAGAGSVFRRLEQTEIPGLRRHLRAAAERARLRAQRRLARSLFHFIDSAGAVLLGKVMRAQNGDSAGRDQRRHAAAAFGAAQQQLVAELEDLVAELSAELQEEFLDAGLSPRLAKGGQVAAERALPRAQGWGKKLNWSTYRAAVHRDGCFVSPSLKARGNSDFKGGLVDFNGQLADPILDAISTCWDELFNRRLEQLLREFEQRSLASLDAAVAAARQRLAAALGGASEAEAQLAAVDAACKQVVADEGRKLQSRVSQLLADVTAAARALPVDVVEPAVRDAMRPAYHAAKGDRGAGVFGRMKGGVEGSVVENGRGALVSAAGALEQQAAELLSGLVGRVRTAVGELVKGAGARLELLWDKCDASAPVRHAAASALHELASKAAQLCKRAGEKVPKPFSLEPLKLTPEVPDITATAAMARPSPPTPTGPASHRTPAATEPATRLHPELHEQARSACSSGLLSSLRGN</sequence>
<evidence type="ECO:0000259" key="3">
    <source>
        <dbReference type="Pfam" id="PF24564"/>
    </source>
</evidence>
<feature type="compositionally biased region" description="Basic and acidic residues" evidence="2">
    <location>
        <begin position="545"/>
        <end position="555"/>
    </location>
</feature>
<feature type="region of interest" description="Disordered" evidence="2">
    <location>
        <begin position="520"/>
        <end position="570"/>
    </location>
</feature>
<dbReference type="PANTHER" id="PTHR36681">
    <property type="entry name" value="NUCLEAR GTPASE, GERMINAL CENTER-ASSOCIATED, TANDEM DUPLICATE 3"/>
    <property type="match status" value="1"/>
</dbReference>
<evidence type="ECO:0000256" key="2">
    <source>
        <dbReference type="SAM" id="MobiDB-lite"/>
    </source>
</evidence>
<evidence type="ECO:0000256" key="1">
    <source>
        <dbReference type="SAM" id="Coils"/>
    </source>
</evidence>
<evidence type="ECO:0000313" key="5">
    <source>
        <dbReference type="Proteomes" id="UP000075714"/>
    </source>
</evidence>
<gene>
    <name evidence="4" type="ORF">GPECTOR_9g469</name>
</gene>
<dbReference type="Pfam" id="PF24564">
    <property type="entry name" value="DUF7605"/>
    <property type="match status" value="1"/>
</dbReference>
<organism evidence="4 5">
    <name type="scientific">Gonium pectorale</name>
    <name type="common">Green alga</name>
    <dbReference type="NCBI Taxonomy" id="33097"/>
    <lineage>
        <taxon>Eukaryota</taxon>
        <taxon>Viridiplantae</taxon>
        <taxon>Chlorophyta</taxon>
        <taxon>core chlorophytes</taxon>
        <taxon>Chlorophyceae</taxon>
        <taxon>CS clade</taxon>
        <taxon>Chlamydomonadales</taxon>
        <taxon>Volvocaceae</taxon>
        <taxon>Gonium</taxon>
    </lineage>
</organism>